<feature type="chain" id="PRO_5021201015" evidence="2">
    <location>
        <begin position="21"/>
        <end position="208"/>
    </location>
</feature>
<dbReference type="AlphaFoldDB" id="A0A501W5L7"/>
<reference evidence="3 4" key="1">
    <citation type="submission" date="2019-06" db="EMBL/GenBank/DDBJ databases">
        <title>A novel bacterium of genus Pontibacter, isolated from marine sediment.</title>
        <authorList>
            <person name="Huang H."/>
            <person name="Mo K."/>
            <person name="Hu Y."/>
        </authorList>
    </citation>
    <scope>NUCLEOTIDE SEQUENCE [LARGE SCALE GENOMIC DNA]</scope>
    <source>
        <strain evidence="3 4">HB172049</strain>
    </source>
</reference>
<sequence length="208" mass="22785">MRKVLLTVISVLTLLPCLQAQDLITKRTGEKVEAKVLEINSSEIKYKRFSHPEGPTYVVPKSEVLLITYEDKTSEVFELEEHTATVSSENVPSPVEVYKPTASVGGLNMYVKGQADGRRFYDGHKAAGTTTLIVSLLSPVVGLIPAGITSAVPPKEHNWDAPNNQLLQNPDYKSGYLKSARRKKVGKVFTNWGIGLGANLILALIIIK</sequence>
<organism evidence="3 4">
    <name type="scientific">Pontibacter mangrovi</name>
    <dbReference type="NCBI Taxonomy" id="2589816"/>
    <lineage>
        <taxon>Bacteria</taxon>
        <taxon>Pseudomonadati</taxon>
        <taxon>Bacteroidota</taxon>
        <taxon>Cytophagia</taxon>
        <taxon>Cytophagales</taxon>
        <taxon>Hymenobacteraceae</taxon>
        <taxon>Pontibacter</taxon>
    </lineage>
</organism>
<gene>
    <name evidence="3" type="ORF">FJM65_14810</name>
</gene>
<evidence type="ECO:0000256" key="2">
    <source>
        <dbReference type="SAM" id="SignalP"/>
    </source>
</evidence>
<keyword evidence="4" id="KW-1185">Reference proteome</keyword>
<name>A0A501W5L7_9BACT</name>
<keyword evidence="2" id="KW-0732">Signal</keyword>
<dbReference type="EMBL" id="VFRQ01000007">
    <property type="protein sequence ID" value="TPE43374.1"/>
    <property type="molecule type" value="Genomic_DNA"/>
</dbReference>
<evidence type="ECO:0000313" key="4">
    <source>
        <dbReference type="Proteomes" id="UP000316727"/>
    </source>
</evidence>
<keyword evidence="1" id="KW-1133">Transmembrane helix</keyword>
<evidence type="ECO:0000256" key="1">
    <source>
        <dbReference type="SAM" id="Phobius"/>
    </source>
</evidence>
<feature type="transmembrane region" description="Helical" evidence="1">
    <location>
        <begin position="189"/>
        <end position="207"/>
    </location>
</feature>
<keyword evidence="1" id="KW-0812">Transmembrane</keyword>
<evidence type="ECO:0000313" key="3">
    <source>
        <dbReference type="EMBL" id="TPE43374.1"/>
    </source>
</evidence>
<protein>
    <submittedName>
        <fullName evidence="3">Uncharacterized protein</fullName>
    </submittedName>
</protein>
<accession>A0A501W5L7</accession>
<comment type="caution">
    <text evidence="3">The sequence shown here is derived from an EMBL/GenBank/DDBJ whole genome shotgun (WGS) entry which is preliminary data.</text>
</comment>
<dbReference type="Proteomes" id="UP000316727">
    <property type="component" value="Unassembled WGS sequence"/>
</dbReference>
<dbReference type="OrthoDB" id="1427164at2"/>
<keyword evidence="1" id="KW-0472">Membrane</keyword>
<proteinExistence type="predicted"/>
<dbReference type="RefSeq" id="WP_140622320.1">
    <property type="nucleotide sequence ID" value="NZ_VFRQ01000007.1"/>
</dbReference>
<feature type="signal peptide" evidence="2">
    <location>
        <begin position="1"/>
        <end position="20"/>
    </location>
</feature>